<protein>
    <recommendedName>
        <fullName evidence="7">Cytochrome b561 bacterial/Ni-hydrogenase domain-containing protein</fullName>
    </recommendedName>
</protein>
<dbReference type="AlphaFoldDB" id="A0A1P8UGB4"/>
<gene>
    <name evidence="8" type="ORF">BW247_07140</name>
</gene>
<keyword evidence="5 6" id="KW-0472">Membrane</keyword>
<evidence type="ECO:0000256" key="6">
    <source>
        <dbReference type="SAM" id="Phobius"/>
    </source>
</evidence>
<name>A0A1P8UGB4_9GAMM</name>
<keyword evidence="2" id="KW-1003">Cell membrane</keyword>
<evidence type="ECO:0000259" key="7">
    <source>
        <dbReference type="Pfam" id="PF01292"/>
    </source>
</evidence>
<dbReference type="RefSeq" id="WP_076836540.1">
    <property type="nucleotide sequence ID" value="NZ_CP019434.1"/>
</dbReference>
<dbReference type="SUPFAM" id="SSF81342">
    <property type="entry name" value="Transmembrane di-heme cytochromes"/>
    <property type="match status" value="1"/>
</dbReference>
<feature type="domain" description="Cytochrome b561 bacterial/Ni-hydrogenase" evidence="7">
    <location>
        <begin position="13"/>
        <end position="197"/>
    </location>
</feature>
<dbReference type="GO" id="GO:0009055">
    <property type="term" value="F:electron transfer activity"/>
    <property type="evidence" value="ECO:0007669"/>
    <property type="project" value="InterPro"/>
</dbReference>
<feature type="transmembrane region" description="Helical" evidence="6">
    <location>
        <begin position="60"/>
        <end position="78"/>
    </location>
</feature>
<feature type="transmembrane region" description="Helical" evidence="6">
    <location>
        <begin position="164"/>
        <end position="186"/>
    </location>
</feature>
<dbReference type="OrthoDB" id="5793842at2"/>
<dbReference type="InterPro" id="IPR016174">
    <property type="entry name" value="Di-haem_cyt_TM"/>
</dbReference>
<keyword evidence="3 6" id="KW-0812">Transmembrane</keyword>
<evidence type="ECO:0000256" key="2">
    <source>
        <dbReference type="ARBA" id="ARBA00022475"/>
    </source>
</evidence>
<dbReference type="GO" id="GO:0005886">
    <property type="term" value="C:plasma membrane"/>
    <property type="evidence" value="ECO:0007669"/>
    <property type="project" value="UniProtKB-SubCell"/>
</dbReference>
<dbReference type="Pfam" id="PF01292">
    <property type="entry name" value="Ni_hydr_CYTB"/>
    <property type="match status" value="1"/>
</dbReference>
<evidence type="ECO:0000256" key="4">
    <source>
        <dbReference type="ARBA" id="ARBA00022989"/>
    </source>
</evidence>
<evidence type="ECO:0000256" key="1">
    <source>
        <dbReference type="ARBA" id="ARBA00004651"/>
    </source>
</evidence>
<accession>A0A1P8UGB4</accession>
<keyword evidence="4 6" id="KW-1133">Transmembrane helix</keyword>
<dbReference type="KEGG" id="afy:BW247_07140"/>
<dbReference type="Proteomes" id="UP000243807">
    <property type="component" value="Chromosome"/>
</dbReference>
<dbReference type="GO" id="GO:0022904">
    <property type="term" value="P:respiratory electron transport chain"/>
    <property type="evidence" value="ECO:0007669"/>
    <property type="project" value="InterPro"/>
</dbReference>
<feature type="transmembrane region" description="Helical" evidence="6">
    <location>
        <begin position="20"/>
        <end position="40"/>
    </location>
</feature>
<dbReference type="STRING" id="1765967.BW247_07140"/>
<dbReference type="EMBL" id="CP019434">
    <property type="protein sequence ID" value="APZ42892.1"/>
    <property type="molecule type" value="Genomic_DNA"/>
</dbReference>
<reference evidence="8 9" key="1">
    <citation type="submission" date="2017-01" db="EMBL/GenBank/DDBJ databases">
        <title>Draft sequence of Acidihalobacter ferrooxidans strain DSM 14175 (strain V8).</title>
        <authorList>
            <person name="Khaleque H.N."/>
            <person name="Ramsay J.P."/>
            <person name="Murphy R.J.T."/>
            <person name="Kaksonen A.H."/>
            <person name="Boxall N.J."/>
            <person name="Watkin E.L.J."/>
        </authorList>
    </citation>
    <scope>NUCLEOTIDE SEQUENCE [LARGE SCALE GENOMIC DNA]</scope>
    <source>
        <strain evidence="8 9">V8</strain>
    </source>
</reference>
<dbReference type="Gene3D" id="1.20.950.20">
    <property type="entry name" value="Transmembrane di-heme cytochromes, Chain C"/>
    <property type="match status" value="1"/>
</dbReference>
<evidence type="ECO:0000256" key="5">
    <source>
        <dbReference type="ARBA" id="ARBA00023136"/>
    </source>
</evidence>
<proteinExistence type="predicted"/>
<organism evidence="8 9">
    <name type="scientific">Acidihalobacter ferrooxydans</name>
    <dbReference type="NCBI Taxonomy" id="1765967"/>
    <lineage>
        <taxon>Bacteria</taxon>
        <taxon>Pseudomonadati</taxon>
        <taxon>Pseudomonadota</taxon>
        <taxon>Gammaproteobacteria</taxon>
        <taxon>Chromatiales</taxon>
        <taxon>Ectothiorhodospiraceae</taxon>
        <taxon>Acidihalobacter</taxon>
    </lineage>
</organism>
<sequence>MIQPPPQAPLQQRWRRPVRWLHGALALTISLQMLNSLIMSSPFHRHPSAFGLGVFSVHEYLGLVAAGVIVLHWLWLAIDRQHLFAHLFPWGSQNRWQVVDDLREMLCWRLPSEGERAGLAGFVHGLGLLLATAMGATGATIYLLMGNGHSPGWLLWLADATHSALSTLMWAYLGGHVLLAGVHHFIGHPTLKRMFTG</sequence>
<feature type="transmembrane region" description="Helical" evidence="6">
    <location>
        <begin position="119"/>
        <end position="144"/>
    </location>
</feature>
<keyword evidence="9" id="KW-1185">Reference proteome</keyword>
<evidence type="ECO:0000256" key="3">
    <source>
        <dbReference type="ARBA" id="ARBA00022692"/>
    </source>
</evidence>
<evidence type="ECO:0000313" key="8">
    <source>
        <dbReference type="EMBL" id="APZ42892.1"/>
    </source>
</evidence>
<dbReference type="InterPro" id="IPR011577">
    <property type="entry name" value="Cyt_b561_bac/Ni-Hgenase"/>
</dbReference>
<comment type="subcellular location">
    <subcellularLocation>
        <location evidence="1">Cell membrane</location>
        <topology evidence="1">Multi-pass membrane protein</topology>
    </subcellularLocation>
</comment>
<evidence type="ECO:0000313" key="9">
    <source>
        <dbReference type="Proteomes" id="UP000243807"/>
    </source>
</evidence>